<feature type="compositionally biased region" description="Polar residues" evidence="1">
    <location>
        <begin position="8"/>
        <end position="18"/>
    </location>
</feature>
<evidence type="ECO:0000313" key="3">
    <source>
        <dbReference type="Proteomes" id="UP001230504"/>
    </source>
</evidence>
<reference evidence="2" key="1">
    <citation type="submission" date="2021-06" db="EMBL/GenBank/DDBJ databases">
        <title>Comparative genomics, transcriptomics and evolutionary studies reveal genomic signatures of adaptation to plant cell wall in hemibiotrophic fungi.</title>
        <authorList>
            <consortium name="DOE Joint Genome Institute"/>
            <person name="Baroncelli R."/>
            <person name="Diaz J.F."/>
            <person name="Benocci T."/>
            <person name="Peng M."/>
            <person name="Battaglia E."/>
            <person name="Haridas S."/>
            <person name="Andreopoulos W."/>
            <person name="Labutti K."/>
            <person name="Pangilinan J."/>
            <person name="Floch G.L."/>
            <person name="Makela M.R."/>
            <person name="Henrissat B."/>
            <person name="Grigoriev I.V."/>
            <person name="Crouch J.A."/>
            <person name="De Vries R.P."/>
            <person name="Sukno S.A."/>
            <person name="Thon M.R."/>
        </authorList>
    </citation>
    <scope>NUCLEOTIDE SEQUENCE</scope>
    <source>
        <strain evidence="2">CBS 125086</strain>
    </source>
</reference>
<name>A0AAD8QDI3_9PEZI</name>
<dbReference type="GeneID" id="85435204"/>
<keyword evidence="3" id="KW-1185">Reference proteome</keyword>
<evidence type="ECO:0000313" key="2">
    <source>
        <dbReference type="EMBL" id="KAK1599487.1"/>
    </source>
</evidence>
<dbReference type="AlphaFoldDB" id="A0AAD8QDI3"/>
<sequence>MTRALHTASVTRGQSIPASTPGEGGGIFKHQDPPRKRVPLLPAVCRAGFTHAPEALEAKCHESRKGTPWPCHLNAQLAYPNTYKPSSRRRGKIWLPVNTSRLRFVGAGTRAPHHHTPSGGRERMGISPLANHHVRRCGSDPAGPGWVPDLPRFSYPNLPLRAVPLGPPPSLLPLLFATPMIPASSPRLLCKSRHSGKRGAAGCDKSNRRTRLLPALSFSAYCLQYLLHQWLGGLVSSSALESGRSKTSSGRGVVHSWPPYGLRLLLPLPLPVVRAFSMG</sequence>
<comment type="caution">
    <text evidence="2">The sequence shown here is derived from an EMBL/GenBank/DDBJ whole genome shotgun (WGS) entry which is preliminary data.</text>
</comment>
<organism evidence="2 3">
    <name type="scientific">Colletotrichum navitas</name>
    <dbReference type="NCBI Taxonomy" id="681940"/>
    <lineage>
        <taxon>Eukaryota</taxon>
        <taxon>Fungi</taxon>
        <taxon>Dikarya</taxon>
        <taxon>Ascomycota</taxon>
        <taxon>Pezizomycotina</taxon>
        <taxon>Sordariomycetes</taxon>
        <taxon>Hypocreomycetidae</taxon>
        <taxon>Glomerellales</taxon>
        <taxon>Glomerellaceae</taxon>
        <taxon>Colletotrichum</taxon>
        <taxon>Colletotrichum graminicola species complex</taxon>
    </lineage>
</organism>
<dbReference type="RefSeq" id="XP_060420076.1">
    <property type="nucleotide sequence ID" value="XM_060550964.1"/>
</dbReference>
<evidence type="ECO:0000256" key="1">
    <source>
        <dbReference type="SAM" id="MobiDB-lite"/>
    </source>
</evidence>
<dbReference type="Proteomes" id="UP001230504">
    <property type="component" value="Unassembled WGS sequence"/>
</dbReference>
<gene>
    <name evidence="2" type="ORF">LY79DRAFT_142178</name>
</gene>
<protein>
    <submittedName>
        <fullName evidence="2">Uncharacterized protein</fullName>
    </submittedName>
</protein>
<dbReference type="EMBL" id="JAHLJV010000002">
    <property type="protein sequence ID" value="KAK1599487.1"/>
    <property type="molecule type" value="Genomic_DNA"/>
</dbReference>
<proteinExistence type="predicted"/>
<accession>A0AAD8QDI3</accession>
<feature type="region of interest" description="Disordered" evidence="1">
    <location>
        <begin position="1"/>
        <end position="35"/>
    </location>
</feature>